<organism evidence="1 2">
    <name type="scientific">Hyalangium rubrum</name>
    <dbReference type="NCBI Taxonomy" id="3103134"/>
    <lineage>
        <taxon>Bacteria</taxon>
        <taxon>Pseudomonadati</taxon>
        <taxon>Myxococcota</taxon>
        <taxon>Myxococcia</taxon>
        <taxon>Myxococcales</taxon>
        <taxon>Cystobacterineae</taxon>
        <taxon>Archangiaceae</taxon>
        <taxon>Hyalangium</taxon>
    </lineage>
</organism>
<keyword evidence="1" id="KW-0547">Nucleotide-binding</keyword>
<proteinExistence type="predicted"/>
<dbReference type="GO" id="GO:0005524">
    <property type="term" value="F:ATP binding"/>
    <property type="evidence" value="ECO:0007669"/>
    <property type="project" value="UniProtKB-KW"/>
</dbReference>
<accession>A0ABU5H617</accession>
<dbReference type="EMBL" id="JAXIVS010000006">
    <property type="protein sequence ID" value="MDY7228534.1"/>
    <property type="molecule type" value="Genomic_DNA"/>
</dbReference>
<reference evidence="1 2" key="1">
    <citation type="submission" date="2023-12" db="EMBL/GenBank/DDBJ databases">
        <title>the genome sequence of Hyalangium sp. s54d21.</title>
        <authorList>
            <person name="Zhang X."/>
        </authorList>
    </citation>
    <scope>NUCLEOTIDE SEQUENCE [LARGE SCALE GENOMIC DNA]</scope>
    <source>
        <strain evidence="2">s54d21</strain>
    </source>
</reference>
<gene>
    <name evidence="1" type="ORF">SYV04_19080</name>
</gene>
<dbReference type="SUPFAM" id="SSF55874">
    <property type="entry name" value="ATPase domain of HSP90 chaperone/DNA topoisomerase II/histidine kinase"/>
    <property type="match status" value="1"/>
</dbReference>
<dbReference type="RefSeq" id="WP_321547261.1">
    <property type="nucleotide sequence ID" value="NZ_JAXIVS010000006.1"/>
</dbReference>
<protein>
    <submittedName>
        <fullName evidence="1">ATP-binding protein</fullName>
    </submittedName>
</protein>
<evidence type="ECO:0000313" key="1">
    <source>
        <dbReference type="EMBL" id="MDY7228534.1"/>
    </source>
</evidence>
<dbReference type="Proteomes" id="UP001291309">
    <property type="component" value="Unassembled WGS sequence"/>
</dbReference>
<name>A0ABU5H617_9BACT</name>
<keyword evidence="2" id="KW-1185">Reference proteome</keyword>
<evidence type="ECO:0000313" key="2">
    <source>
        <dbReference type="Proteomes" id="UP001291309"/>
    </source>
</evidence>
<keyword evidence="1" id="KW-0067">ATP-binding</keyword>
<dbReference type="InterPro" id="IPR036890">
    <property type="entry name" value="HATPase_C_sf"/>
</dbReference>
<sequence>MATMAMTAAARKTLSLENKSPAPRSRPVDADTVSNVVSLESLLRESPVDLVDLAQDVVAQMLTEGRLEQVEVMYHLPEEPVQVNLPRSQLSAVVEQLVASAVEAMKAVADRKHLLRVIVEPADEFGDYGPRLKVQDTGAAVVIEDAMQAAIDAAEQMGAALTVKPRPTGGNMFTVDVPTAKVVNASW</sequence>
<comment type="caution">
    <text evidence="1">The sequence shown here is derived from an EMBL/GenBank/DDBJ whole genome shotgun (WGS) entry which is preliminary data.</text>
</comment>
<dbReference type="Gene3D" id="3.30.565.10">
    <property type="entry name" value="Histidine kinase-like ATPase, C-terminal domain"/>
    <property type="match status" value="1"/>
</dbReference>